<evidence type="ECO:0000256" key="5">
    <source>
        <dbReference type="ARBA" id="ARBA00004536"/>
    </source>
</evidence>
<keyword evidence="14" id="KW-0206">Cytoskeleton</keyword>
<evidence type="ECO:0000256" key="10">
    <source>
        <dbReference type="ARBA" id="ARBA00022782"/>
    </source>
</evidence>
<evidence type="ECO:0000256" key="18">
    <source>
        <dbReference type="ARBA" id="ARBA00029822"/>
    </source>
</evidence>
<name>A0AAE0PSZ4_9TELE</name>
<dbReference type="GO" id="GO:0030154">
    <property type="term" value="P:cell differentiation"/>
    <property type="evidence" value="ECO:0007669"/>
    <property type="project" value="UniProtKB-KW"/>
</dbReference>
<evidence type="ECO:0000256" key="8">
    <source>
        <dbReference type="ARBA" id="ARBA00022475"/>
    </source>
</evidence>
<dbReference type="GO" id="GO:0005634">
    <property type="term" value="C:nucleus"/>
    <property type="evidence" value="ECO:0007669"/>
    <property type="project" value="UniProtKB-SubCell"/>
</dbReference>
<comment type="caution">
    <text evidence="20">The sequence shown here is derived from an EMBL/GenBank/DDBJ whole genome shotgun (WGS) entry which is preliminary data.</text>
</comment>
<keyword evidence="10" id="KW-0221">Differentiation</keyword>
<feature type="compositionally biased region" description="Basic and acidic residues" evidence="19">
    <location>
        <begin position="240"/>
        <end position="252"/>
    </location>
</feature>
<feature type="compositionally biased region" description="Low complexity" evidence="19">
    <location>
        <begin position="615"/>
        <end position="632"/>
    </location>
</feature>
<feature type="region of interest" description="Disordered" evidence="19">
    <location>
        <begin position="527"/>
        <end position="710"/>
    </location>
</feature>
<gene>
    <name evidence="20" type="ORF">QTP70_025840</name>
</gene>
<feature type="compositionally biased region" description="Basic and acidic residues" evidence="19">
    <location>
        <begin position="258"/>
        <end position="283"/>
    </location>
</feature>
<feature type="region of interest" description="Disordered" evidence="19">
    <location>
        <begin position="1"/>
        <end position="28"/>
    </location>
</feature>
<dbReference type="GO" id="GO:0005856">
    <property type="term" value="C:cytoskeleton"/>
    <property type="evidence" value="ECO:0007669"/>
    <property type="project" value="UniProtKB-SubCell"/>
</dbReference>
<dbReference type="InterPro" id="IPR006077">
    <property type="entry name" value="Vinculin/catenin"/>
</dbReference>
<evidence type="ECO:0000313" key="20">
    <source>
        <dbReference type="EMBL" id="KAK3507470.1"/>
    </source>
</evidence>
<keyword evidence="13" id="KW-0472">Membrane</keyword>
<evidence type="ECO:0000256" key="1">
    <source>
        <dbReference type="ARBA" id="ARBA00004123"/>
    </source>
</evidence>
<keyword evidence="9" id="KW-0963">Cytoplasm</keyword>
<dbReference type="GO" id="GO:0030424">
    <property type="term" value="C:axon"/>
    <property type="evidence" value="ECO:0007669"/>
    <property type="project" value="UniProtKB-SubCell"/>
</dbReference>
<dbReference type="SUPFAM" id="SSF47220">
    <property type="entry name" value="alpha-catenin/vinculin-like"/>
    <property type="match status" value="2"/>
</dbReference>
<evidence type="ECO:0000256" key="2">
    <source>
        <dbReference type="ARBA" id="ARBA00004245"/>
    </source>
</evidence>
<dbReference type="PANTHER" id="PTHR18914">
    <property type="entry name" value="ALPHA CATENIN"/>
    <property type="match status" value="1"/>
</dbReference>
<feature type="compositionally biased region" description="Low complexity" evidence="19">
    <location>
        <begin position="675"/>
        <end position="684"/>
    </location>
</feature>
<evidence type="ECO:0000256" key="7">
    <source>
        <dbReference type="ARBA" id="ARBA00022473"/>
    </source>
</evidence>
<dbReference type="GO" id="GO:0008013">
    <property type="term" value="F:beta-catenin binding"/>
    <property type="evidence" value="ECO:0007669"/>
    <property type="project" value="TreeGrafter"/>
</dbReference>
<evidence type="ECO:0000256" key="3">
    <source>
        <dbReference type="ARBA" id="ARBA00004413"/>
    </source>
</evidence>
<keyword evidence="15" id="KW-0539">Nucleus</keyword>
<dbReference type="Gene3D" id="1.20.120.230">
    <property type="entry name" value="Alpha-catenin/vinculin-like"/>
    <property type="match status" value="3"/>
</dbReference>
<dbReference type="PRINTS" id="PR00805">
    <property type="entry name" value="ALPHACATENIN"/>
</dbReference>
<evidence type="ECO:0000256" key="13">
    <source>
        <dbReference type="ARBA" id="ARBA00023136"/>
    </source>
</evidence>
<keyword evidence="12" id="KW-0965">Cell junction</keyword>
<dbReference type="EMBL" id="JAUCMX010000029">
    <property type="protein sequence ID" value="KAK3507470.1"/>
    <property type="molecule type" value="Genomic_DNA"/>
</dbReference>
<keyword evidence="8" id="KW-1003">Cell membrane</keyword>
<dbReference type="InterPro" id="IPR001033">
    <property type="entry name" value="Alpha_catenin"/>
</dbReference>
<evidence type="ECO:0000256" key="4">
    <source>
        <dbReference type="ARBA" id="ARBA00004489"/>
    </source>
</evidence>
<feature type="compositionally biased region" description="Low complexity" evidence="19">
    <location>
        <begin position="656"/>
        <end position="668"/>
    </location>
</feature>
<feature type="compositionally biased region" description="Pro residues" evidence="19">
    <location>
        <begin position="604"/>
        <end position="614"/>
    </location>
</feature>
<comment type="similarity">
    <text evidence="6">Belongs to the vinculin/alpha-catenin family.</text>
</comment>
<dbReference type="Gene3D" id="6.10.250.2510">
    <property type="match status" value="1"/>
</dbReference>
<dbReference type="AlphaFoldDB" id="A0AAE0PSZ4"/>
<feature type="compositionally biased region" description="Basic and acidic residues" evidence="19">
    <location>
        <begin position="1057"/>
        <end position="1067"/>
    </location>
</feature>
<evidence type="ECO:0000256" key="17">
    <source>
        <dbReference type="ARBA" id="ARBA00023806"/>
    </source>
</evidence>
<keyword evidence="16" id="KW-0966">Cell projection</keyword>
<accession>A0AAE0PSZ4</accession>
<keyword evidence="7" id="KW-0217">Developmental protein</keyword>
<comment type="subcellular location">
    <subcellularLocation>
        <location evidence="5">Cell junction</location>
        <location evidence="5">Adherens junction</location>
    </subcellularLocation>
    <subcellularLocation>
        <location evidence="3">Cell membrane</location>
        <topology evidence="3">Peripheral membrane protein</topology>
        <orientation evidence="3">Cytoplasmic side</orientation>
    </subcellularLocation>
    <subcellularLocation>
        <location evidence="4">Cell projection</location>
        <location evidence="4">Axon</location>
    </subcellularLocation>
    <subcellularLocation>
        <location evidence="2">Cytoplasm</location>
        <location evidence="2">Cytoskeleton</location>
    </subcellularLocation>
    <subcellularLocation>
        <location evidence="1">Nucleus</location>
    </subcellularLocation>
</comment>
<feature type="compositionally biased region" description="Basic residues" evidence="19">
    <location>
        <begin position="294"/>
        <end position="306"/>
    </location>
</feature>
<feature type="compositionally biased region" description="Basic and acidic residues" evidence="19">
    <location>
        <begin position="313"/>
        <end position="326"/>
    </location>
</feature>
<feature type="compositionally biased region" description="Low complexity" evidence="19">
    <location>
        <begin position="549"/>
        <end position="603"/>
    </location>
</feature>
<feature type="region of interest" description="Disordered" evidence="19">
    <location>
        <begin position="1045"/>
        <end position="1072"/>
    </location>
</feature>
<dbReference type="GO" id="GO:0045296">
    <property type="term" value="F:cadherin binding"/>
    <property type="evidence" value="ECO:0007669"/>
    <property type="project" value="InterPro"/>
</dbReference>
<dbReference type="GO" id="GO:0051015">
    <property type="term" value="F:actin filament binding"/>
    <property type="evidence" value="ECO:0007669"/>
    <property type="project" value="InterPro"/>
</dbReference>
<evidence type="ECO:0000256" key="12">
    <source>
        <dbReference type="ARBA" id="ARBA00022949"/>
    </source>
</evidence>
<evidence type="ECO:0000313" key="21">
    <source>
        <dbReference type="Proteomes" id="UP001274896"/>
    </source>
</evidence>
<protein>
    <recommendedName>
        <fullName evidence="17">Catenin alpha-2</fullName>
    </recommendedName>
    <alternativeName>
        <fullName evidence="18">Alpha N-catenin</fullName>
    </alternativeName>
</protein>
<evidence type="ECO:0000256" key="11">
    <source>
        <dbReference type="ARBA" id="ARBA00022889"/>
    </source>
</evidence>
<dbReference type="InterPro" id="IPR036723">
    <property type="entry name" value="Alpha-catenin/vinculin-like_sf"/>
</dbReference>
<evidence type="ECO:0000256" key="6">
    <source>
        <dbReference type="ARBA" id="ARBA00008376"/>
    </source>
</evidence>
<feature type="compositionally biased region" description="Low complexity" evidence="19">
    <location>
        <begin position="639"/>
        <end position="648"/>
    </location>
</feature>
<dbReference type="Proteomes" id="UP001274896">
    <property type="component" value="Unassembled WGS sequence"/>
</dbReference>
<dbReference type="GO" id="GO:0016342">
    <property type="term" value="C:catenin complex"/>
    <property type="evidence" value="ECO:0007669"/>
    <property type="project" value="TreeGrafter"/>
</dbReference>
<keyword evidence="21" id="KW-1185">Reference proteome</keyword>
<dbReference type="GO" id="GO:0005912">
    <property type="term" value="C:adherens junction"/>
    <property type="evidence" value="ECO:0007669"/>
    <property type="project" value="UniProtKB-SubCell"/>
</dbReference>
<feature type="compositionally biased region" description="Low complexity" evidence="19">
    <location>
        <begin position="527"/>
        <end position="541"/>
    </location>
</feature>
<feature type="compositionally biased region" description="Basic residues" evidence="19">
    <location>
        <begin position="19"/>
        <end position="28"/>
    </location>
</feature>
<feature type="compositionally biased region" description="Basic and acidic residues" evidence="19">
    <location>
        <begin position="173"/>
        <end position="215"/>
    </location>
</feature>
<dbReference type="GO" id="GO:0098609">
    <property type="term" value="P:cell-cell adhesion"/>
    <property type="evidence" value="ECO:0007669"/>
    <property type="project" value="TreeGrafter"/>
</dbReference>
<evidence type="ECO:0000256" key="16">
    <source>
        <dbReference type="ARBA" id="ARBA00023273"/>
    </source>
</evidence>
<evidence type="ECO:0000256" key="9">
    <source>
        <dbReference type="ARBA" id="ARBA00022490"/>
    </source>
</evidence>
<organism evidence="20 21">
    <name type="scientific">Hemibagrus guttatus</name>
    <dbReference type="NCBI Taxonomy" id="175788"/>
    <lineage>
        <taxon>Eukaryota</taxon>
        <taxon>Metazoa</taxon>
        <taxon>Chordata</taxon>
        <taxon>Craniata</taxon>
        <taxon>Vertebrata</taxon>
        <taxon>Euteleostomi</taxon>
        <taxon>Actinopterygii</taxon>
        <taxon>Neopterygii</taxon>
        <taxon>Teleostei</taxon>
        <taxon>Ostariophysi</taxon>
        <taxon>Siluriformes</taxon>
        <taxon>Bagridae</taxon>
        <taxon>Hemibagrus</taxon>
    </lineage>
</organism>
<evidence type="ECO:0000256" key="14">
    <source>
        <dbReference type="ARBA" id="ARBA00023212"/>
    </source>
</evidence>
<dbReference type="Pfam" id="PF01044">
    <property type="entry name" value="Vinculin"/>
    <property type="match status" value="3"/>
</dbReference>
<feature type="region of interest" description="Disordered" evidence="19">
    <location>
        <begin position="167"/>
        <end position="334"/>
    </location>
</feature>
<dbReference type="GO" id="GO:0016477">
    <property type="term" value="P:cell migration"/>
    <property type="evidence" value="ECO:0007669"/>
    <property type="project" value="TreeGrafter"/>
</dbReference>
<proteinExistence type="inferred from homology"/>
<feature type="compositionally biased region" description="Low complexity" evidence="19">
    <location>
        <begin position="692"/>
        <end position="701"/>
    </location>
</feature>
<keyword evidence="11" id="KW-0130">Cell adhesion</keyword>
<sequence>MRHTEEVTTLVNTSNKGPSSKKKGRSKKAHVLALSVEQATQNFLEKGEQIAKDSQDLTEELITAVEEVRKQGDSMRVASSEFADDPCSSVKRGTMVRAARALLSAVTRLLILADMADVMRLLAHLKIVEEALEAVKNATNEQDLANHFKEFGKEMVKLNYVAARRQQRKGRSLRSEDREGVSSVRGREGVSMSEDREGVSMSEEREGVSSVRGREGVSSVRGEGRSLQCQRTGKESPVSEEGKELQCQRTGKESPVSEEGKESPVSEEGKESPVSEEGKESPVQRKGRSPQCQRKGRSPKCQRKGRSLQCQRRGKESPVSEDREGVSSELKGPQCRDEMAAARGALKKNATMLYTASQAFLRHPDVAATRANRDYVFKQVQEAIGGISSAAQATSPTEEKHGHAGIGELAAALNEFDRVVYLQQQQGAVLHRSSFSSVPIVLFTGSSFLLEMLTESIDVAQQHLMISTHMSSVALPLRRTLARLSDVMDDVSSSDPVSLPRRGFSPASRSLGHELHASPLFTNTSPSLSPSPLFTNTSPSPSLSPSPSPLFTNTSPSPSLSPSLSPSPLFTNTSPSPSPSPLFTNTSPSLSPRPSPLFTNTSPSPSPSLSPSPSPLFTNTSPPSQSQSQSPPLIHKHQSQSQSQSQSQPLIHKHQSQSPSQSQSQSQPLIHKHQSQSQSQSQSQPLIHKHQSQSQSQSQSQPLIHKHQSQSQCQSLIHKYQSQFQSQSQCQSLILPERTTSFPMNNKATSVFYTDNEFKQVPLIQNKIILDPLTFSEARFRPSLEERLESIISGAALMADSSCTRDDRRERIVAECNAVRQALQDLLSEYMNNVSELLREIGWVLPPGYSDVMKSFRGGRCPACRQQRRVLATPCSHPPAPWGVPDPSETDIIAKEPSFVGGRRSVRVLGGGRRSELLLGGGRRLALLLGCGRHLVLLLGCGRRSAPPLGCGRRVGPFGLALQKHVFRLRNPNVSRTASQLWDPDPSEYYVQELGRCSVSKRSCCQARALKAWSRRAWSQTERAVPSLALFLQLTSSTAPLRPWDTLHPLIPHPSQRKREGGREGERQGTSGCNLVPFSPLLRNYQSALQRRISGTLSSAGTSRTSQIGPRVCLYVYGPECTGAGSKLSPSCPLLSVLSIKVKPVLSDFGFLSPSSRVATNISKDFSSSREISKHSPALCEA</sequence>
<evidence type="ECO:0000256" key="19">
    <source>
        <dbReference type="SAM" id="MobiDB-lite"/>
    </source>
</evidence>
<dbReference type="PANTHER" id="PTHR18914:SF23">
    <property type="entry name" value="CATENIN ALPHA-2"/>
    <property type="match status" value="1"/>
</dbReference>
<reference evidence="20" key="1">
    <citation type="submission" date="2023-06" db="EMBL/GenBank/DDBJ databases">
        <title>Male Hemibagrus guttatus genome.</title>
        <authorList>
            <person name="Bian C."/>
        </authorList>
    </citation>
    <scope>NUCLEOTIDE SEQUENCE</scope>
    <source>
        <strain evidence="20">Male_cb2023</strain>
        <tissue evidence="20">Muscle</tissue>
    </source>
</reference>
<evidence type="ECO:0000256" key="15">
    <source>
        <dbReference type="ARBA" id="ARBA00023242"/>
    </source>
</evidence>